<accession>A0ABR0HZZ3</accession>
<evidence type="ECO:0000313" key="2">
    <source>
        <dbReference type="EMBL" id="KAK4673474.1"/>
    </source>
</evidence>
<protein>
    <recommendedName>
        <fullName evidence="4">Fatty acid desaturase domain-containing protein</fullName>
    </recommendedName>
</protein>
<evidence type="ECO:0000256" key="1">
    <source>
        <dbReference type="SAM" id="MobiDB-lite"/>
    </source>
</evidence>
<proteinExistence type="predicted"/>
<name>A0ABR0HZZ3_9PEZI</name>
<dbReference type="EMBL" id="JAFFHB010000001">
    <property type="protein sequence ID" value="KAK4673474.1"/>
    <property type="molecule type" value="Genomic_DNA"/>
</dbReference>
<dbReference type="GeneID" id="87925214"/>
<keyword evidence="3" id="KW-1185">Reference proteome</keyword>
<evidence type="ECO:0000313" key="3">
    <source>
        <dbReference type="Proteomes" id="UP001326199"/>
    </source>
</evidence>
<sequence>MLGEMGHVALGFTSSNPFWWPLTDDQHFYHHRLEEPTESKTVSPARALGRLMDGLIAGPFLFTGFACPRYTVPGLDCTHPCKISTSSDAIMLLFYRTSQLPAESGAASRQHERRLPRSSCS</sequence>
<dbReference type="Proteomes" id="UP001326199">
    <property type="component" value="Unassembled WGS sequence"/>
</dbReference>
<organism evidence="2 3">
    <name type="scientific">Podospora pseudopauciseta</name>
    <dbReference type="NCBI Taxonomy" id="2093780"/>
    <lineage>
        <taxon>Eukaryota</taxon>
        <taxon>Fungi</taxon>
        <taxon>Dikarya</taxon>
        <taxon>Ascomycota</taxon>
        <taxon>Pezizomycotina</taxon>
        <taxon>Sordariomycetes</taxon>
        <taxon>Sordariomycetidae</taxon>
        <taxon>Sordariales</taxon>
        <taxon>Podosporaceae</taxon>
        <taxon>Podospora</taxon>
    </lineage>
</organism>
<dbReference type="RefSeq" id="XP_062770796.1">
    <property type="nucleotide sequence ID" value="XM_062905278.1"/>
</dbReference>
<evidence type="ECO:0008006" key="4">
    <source>
        <dbReference type="Google" id="ProtNLM"/>
    </source>
</evidence>
<gene>
    <name evidence="2" type="ORF">QC763_0014390</name>
</gene>
<feature type="region of interest" description="Disordered" evidence="1">
    <location>
        <begin position="101"/>
        <end position="121"/>
    </location>
</feature>
<comment type="caution">
    <text evidence="2">The sequence shown here is derived from an EMBL/GenBank/DDBJ whole genome shotgun (WGS) entry which is preliminary data.</text>
</comment>
<reference evidence="2 3" key="1">
    <citation type="journal article" date="2023" name="bioRxiv">
        <title>High-quality genome assemblies of four members of thePodospora anserinaspecies complex.</title>
        <authorList>
            <person name="Ament-Velasquez S.L."/>
            <person name="Vogan A.A."/>
            <person name="Wallerman O."/>
            <person name="Hartmann F."/>
            <person name="Gautier V."/>
            <person name="Silar P."/>
            <person name="Giraud T."/>
            <person name="Johannesson H."/>
        </authorList>
    </citation>
    <scope>NUCLEOTIDE SEQUENCE [LARGE SCALE GENOMIC DNA]</scope>
    <source>
        <strain evidence="2 3">CBS 411.78</strain>
    </source>
</reference>